<sequence>MTSCKYTHQGFVIRPRLDADDDAGDAGRCCPPSPTAAAAATVAPSELDLDGGATTPVNVATSLLSTSFSRRRYSTSRLRSSISRACRTFSSRSSSRRLRSRIFSSSLRRFSSAFSCSRRNFSSRRAASRSCFSASLRCFSSSFASRTAALRSSFSRVVRARAAARSASVCNRWTAAAAEEDVAAVSERARALPFAIGSTSSMDEVGVALSCPVICEESREPREPLLISSSSSSSSSSPSPPDEAVMKERFDAESERLIARRSSSAAASSTFSSSCVSSVSCNGSSSGTSGSCSSSDSSSSRCTFSHAQSRNFSASRMIFPGVPLSTMNRGTLPPASDRVSIIHSTGYVSPSSFSTLSSSPAASSAGDTTTAGLPSSSASGRSSADIATRRLLARCIFALSAGPNVRDTGRTAVLPSSNDTAFRGVSPTVRLLGRPFGLLGPSSPTVASSDARAARSLTLRLRRGPASPSSSTGGTISRINSIDWYFARTKPGCSGAPSCVTGRETIVNSRPVLRGDGDDNDDIAASVRAGEAADDDMQAGNHHPFLPLLLPSCCLPHNPTTTVQTLLELPPQPAPESCKPNPLMHTPPREPRPATILRSEFVNFDISRAYAVAAAGTVGRAADGTIVSLSGADAVPDDPFDVDETPESAEAADTDRGRVVEADGGASCGGGGTGRVSMMQAAEEKVSSRNCGSEASSGSAAASSGERSARAAWRSMMRYPAAVLARHETEHRTRCDAVINRGGKQARLRETGWAEVKCNVPGARQAFQMTGSPLTCTSTAPPPSASPSPSPSTFTTSVSASTSSATRSTTTGSSAAVTVDARLSSDSTGGDDDSRDRESLSYPLTLTDSLMSSDDADATVAHALLASASSPSISTCTISSAVSPAVSSSRSPSPFSSSSSSSRSMASSAALSVPSTVPAALGPASAAVASPPSFPVANAFIGDGPVPVNIDVRPFISSPVRPKISGHHLASPCAPVSGNITRPPAPLSSASRRRNRSLNSNRVGCCCISWYVTSRNWWNTGDVSFTSDPFSFAFHPLRGPGLSTPSGSLTSPSPPTKLLACWLKNILAAPSACSNPPEAPLLLSAGCVNHFSELRNPHRSRNLCPNETQSFSTSTMNPSSVRKYGSRQICANDASCAVRSHPSEQCIITCECFNATCRTISVVPSSSDVICRSQLLLVNMSRFGGSDVRSESLIASTTLYSELRMTFVHRLRARPAGLLRVRIHTRPRVDDQIRLLRAVYHLGSALNVAAINVHKRMLRRRRRIRLEAVEDVNIAWTSFSSCTLRFFCRPVIGWEHRVSVQLLTLWMYVSTGTRCRERNLEA</sequence>
<feature type="compositionally biased region" description="Acidic residues" evidence="1">
    <location>
        <begin position="635"/>
        <end position="651"/>
    </location>
</feature>
<feature type="compositionally biased region" description="Pro residues" evidence="1">
    <location>
        <begin position="780"/>
        <end position="790"/>
    </location>
</feature>
<evidence type="ECO:0000256" key="1">
    <source>
        <dbReference type="SAM" id="MobiDB-lite"/>
    </source>
</evidence>
<accession>A0AAD6NI79</accession>
<feature type="region of interest" description="Disordered" evidence="1">
    <location>
        <begin position="226"/>
        <end position="245"/>
    </location>
</feature>
<name>A0AAD6NI79_DREDA</name>
<dbReference type="EMBL" id="JAQGDS010000007">
    <property type="protein sequence ID" value="KAJ6259195.1"/>
    <property type="molecule type" value="Genomic_DNA"/>
</dbReference>
<feature type="compositionally biased region" description="Low complexity" evidence="1">
    <location>
        <begin position="228"/>
        <end position="237"/>
    </location>
</feature>
<feature type="region of interest" description="Disordered" evidence="1">
    <location>
        <begin position="772"/>
        <end position="839"/>
    </location>
</feature>
<organism evidence="2 3">
    <name type="scientific">Drechslerella dactyloides</name>
    <name type="common">Nematode-trapping fungus</name>
    <name type="synonym">Arthrobotrys dactyloides</name>
    <dbReference type="NCBI Taxonomy" id="74499"/>
    <lineage>
        <taxon>Eukaryota</taxon>
        <taxon>Fungi</taxon>
        <taxon>Dikarya</taxon>
        <taxon>Ascomycota</taxon>
        <taxon>Pezizomycotina</taxon>
        <taxon>Orbiliomycetes</taxon>
        <taxon>Orbiliales</taxon>
        <taxon>Orbiliaceae</taxon>
        <taxon>Drechslerella</taxon>
    </lineage>
</organism>
<proteinExistence type="predicted"/>
<evidence type="ECO:0000313" key="3">
    <source>
        <dbReference type="Proteomes" id="UP001221413"/>
    </source>
</evidence>
<keyword evidence="3" id="KW-1185">Reference proteome</keyword>
<comment type="caution">
    <text evidence="2">The sequence shown here is derived from an EMBL/GenBank/DDBJ whole genome shotgun (WGS) entry which is preliminary data.</text>
</comment>
<feature type="region of interest" description="Disordered" evidence="1">
    <location>
        <begin position="975"/>
        <end position="994"/>
    </location>
</feature>
<evidence type="ECO:0000313" key="2">
    <source>
        <dbReference type="EMBL" id="KAJ6259195.1"/>
    </source>
</evidence>
<feature type="region of interest" description="Disordered" evidence="1">
    <location>
        <begin position="570"/>
        <end position="592"/>
    </location>
</feature>
<protein>
    <submittedName>
        <fullName evidence="2">Uncharacterized protein</fullName>
    </submittedName>
</protein>
<gene>
    <name evidence="2" type="ORF">Dda_6093</name>
</gene>
<feature type="compositionally biased region" description="Low complexity" evidence="1">
    <location>
        <begin position="791"/>
        <end position="828"/>
    </location>
</feature>
<feature type="region of interest" description="Disordered" evidence="1">
    <location>
        <begin position="883"/>
        <end position="903"/>
    </location>
</feature>
<feature type="region of interest" description="Disordered" evidence="1">
    <location>
        <begin position="631"/>
        <end position="651"/>
    </location>
</feature>
<reference evidence="2" key="1">
    <citation type="submission" date="2023-01" db="EMBL/GenBank/DDBJ databases">
        <title>The chitinases involved in constricting ring structure development in the nematode-trapping fungus Drechslerella dactyloides.</title>
        <authorList>
            <person name="Wang R."/>
            <person name="Zhang L."/>
            <person name="Tang P."/>
            <person name="Li S."/>
            <person name="Liang L."/>
        </authorList>
    </citation>
    <scope>NUCLEOTIDE SEQUENCE</scope>
    <source>
        <strain evidence="2">YMF1.00031</strain>
    </source>
</reference>
<feature type="region of interest" description="Disordered" evidence="1">
    <location>
        <begin position="358"/>
        <end position="381"/>
    </location>
</feature>
<dbReference type="Proteomes" id="UP001221413">
    <property type="component" value="Unassembled WGS sequence"/>
</dbReference>